<dbReference type="AlphaFoldDB" id="A0A0U5JTR5"/>
<dbReference type="RefSeq" id="WP_102815922.1">
    <property type="nucleotide sequence ID" value="NZ_CP065330.1"/>
</dbReference>
<evidence type="ECO:0000313" key="1">
    <source>
        <dbReference type="EMBL" id="CUR40269.1"/>
    </source>
</evidence>
<organism evidence="1 2">
    <name type="scientific">Limosilactobacillus reuteri</name>
    <name type="common">Lactobacillus reuteri</name>
    <dbReference type="NCBI Taxonomy" id="1598"/>
    <lineage>
        <taxon>Bacteria</taxon>
        <taxon>Bacillati</taxon>
        <taxon>Bacillota</taxon>
        <taxon>Bacilli</taxon>
        <taxon>Lactobacillales</taxon>
        <taxon>Lactobacillaceae</taxon>
        <taxon>Limosilactobacillus</taxon>
    </lineage>
</organism>
<evidence type="ECO:0000313" key="2">
    <source>
        <dbReference type="Proteomes" id="UP000235484"/>
    </source>
</evidence>
<reference evidence="2" key="1">
    <citation type="submission" date="2015-10" db="EMBL/GenBank/DDBJ databases">
        <authorList>
            <person name="Crossman L.C."/>
        </authorList>
    </citation>
    <scope>NUCLEOTIDE SEQUENCE [LARGE SCALE GENOMIC DNA]</scope>
    <source>
        <strain evidence="2">20-2</strain>
    </source>
</reference>
<proteinExistence type="predicted"/>
<gene>
    <name evidence="1" type="ORF">LRLP16767_LR202_00327</name>
</gene>
<name>A0A0U5JTR5_LIMRT</name>
<protein>
    <submittedName>
        <fullName evidence="1">Uncharacterized protein</fullName>
    </submittedName>
</protein>
<accession>A0A0U5JTR5</accession>
<dbReference type="Proteomes" id="UP000235484">
    <property type="component" value="Unassembled WGS sequence"/>
</dbReference>
<sequence>MVERVFKRVFNEWKWITVKESGVGTMPKIIKIKHKAVKNSQIQIPDYVFDEGLTLDAIGLYIYLLSRKQKEVSLEDINNKSRDSQEHNLEILSELEQHHLIAKKLNSKANFIWKLLPVKQV</sequence>
<dbReference type="EMBL" id="LN887529">
    <property type="protein sequence ID" value="CUR40269.1"/>
    <property type="molecule type" value="Genomic_DNA"/>
</dbReference>